<evidence type="ECO:0000256" key="2">
    <source>
        <dbReference type="ARBA" id="ARBA00022475"/>
    </source>
</evidence>
<dbReference type="EMBL" id="FNFO01000003">
    <property type="protein sequence ID" value="SDK78561.1"/>
    <property type="molecule type" value="Genomic_DNA"/>
</dbReference>
<dbReference type="STRING" id="1075417.SAMN05421823_103559"/>
<dbReference type="AlphaFoldDB" id="A0A1G9ER87"/>
<dbReference type="OrthoDB" id="9812094at2"/>
<feature type="transmembrane region" description="Helical" evidence="6">
    <location>
        <begin position="125"/>
        <end position="143"/>
    </location>
</feature>
<dbReference type="NCBIfam" id="TIGR00374">
    <property type="entry name" value="flippase-like domain"/>
    <property type="match status" value="1"/>
</dbReference>
<feature type="transmembrane region" description="Helical" evidence="6">
    <location>
        <begin position="277"/>
        <end position="294"/>
    </location>
</feature>
<dbReference type="RefSeq" id="WP_089681552.1">
    <property type="nucleotide sequence ID" value="NZ_FNFO01000003.1"/>
</dbReference>
<dbReference type="PANTHER" id="PTHR39087">
    <property type="entry name" value="UPF0104 MEMBRANE PROTEIN MJ1595"/>
    <property type="match status" value="1"/>
</dbReference>
<evidence type="ECO:0008006" key="9">
    <source>
        <dbReference type="Google" id="ProtNLM"/>
    </source>
</evidence>
<evidence type="ECO:0000256" key="1">
    <source>
        <dbReference type="ARBA" id="ARBA00004651"/>
    </source>
</evidence>
<organism evidence="7 8">
    <name type="scientific">Catalinimonas alkaloidigena</name>
    <dbReference type="NCBI Taxonomy" id="1075417"/>
    <lineage>
        <taxon>Bacteria</taxon>
        <taxon>Pseudomonadati</taxon>
        <taxon>Bacteroidota</taxon>
        <taxon>Cytophagia</taxon>
        <taxon>Cytophagales</taxon>
        <taxon>Catalimonadaceae</taxon>
        <taxon>Catalinimonas</taxon>
    </lineage>
</organism>
<reference evidence="7 8" key="1">
    <citation type="submission" date="2016-10" db="EMBL/GenBank/DDBJ databases">
        <authorList>
            <person name="de Groot N.N."/>
        </authorList>
    </citation>
    <scope>NUCLEOTIDE SEQUENCE [LARGE SCALE GENOMIC DNA]</scope>
    <source>
        <strain evidence="7 8">DSM 25186</strain>
    </source>
</reference>
<name>A0A1G9ER87_9BACT</name>
<evidence type="ECO:0000256" key="5">
    <source>
        <dbReference type="ARBA" id="ARBA00023136"/>
    </source>
</evidence>
<evidence type="ECO:0000256" key="6">
    <source>
        <dbReference type="SAM" id="Phobius"/>
    </source>
</evidence>
<evidence type="ECO:0000313" key="7">
    <source>
        <dbReference type="EMBL" id="SDK78561.1"/>
    </source>
</evidence>
<dbReference type="PANTHER" id="PTHR39087:SF2">
    <property type="entry name" value="UPF0104 MEMBRANE PROTEIN MJ1595"/>
    <property type="match status" value="1"/>
</dbReference>
<evidence type="ECO:0000256" key="3">
    <source>
        <dbReference type="ARBA" id="ARBA00022692"/>
    </source>
</evidence>
<proteinExistence type="predicted"/>
<accession>A0A1G9ER87</accession>
<dbReference type="Pfam" id="PF03706">
    <property type="entry name" value="LPG_synthase_TM"/>
    <property type="match status" value="1"/>
</dbReference>
<dbReference type="Proteomes" id="UP000198510">
    <property type="component" value="Unassembled WGS sequence"/>
</dbReference>
<keyword evidence="2" id="KW-1003">Cell membrane</keyword>
<keyword evidence="8" id="KW-1185">Reference proteome</keyword>
<sequence length="337" mass="37437">MERLKAFLKYALPVGAALLLLWYVYRDTSLEQLWRDLEKADYRWILLSIIPALISHLARSERWRLLLEPLGHRPRFVTAFLAVMSLYFVNLIVPRAGEVSRCGILRNTDGIPMDISLGTVVAERAFDLIMLLCTIGLAFMLEFDQLSELLTPLFSDKLNNTQSGLSGLVWGLGLAVLLGVGLAVLVWTQRKRLQASALVQKLLGFGKGLWQGVVSIRYVRRPVLFLLYTMLIWVCYFLMSYWAMLAFPATAGLGAKIALVIFVLGGLGMVAPVQGGVGAYHFMVGGGLMLYGVSEHDGAAAAALMHTSQTLFLLIFGGFCFFLTFFYKKTPSLVEKP</sequence>
<gene>
    <name evidence="7" type="ORF">SAMN05421823_103559</name>
</gene>
<dbReference type="GO" id="GO:0005886">
    <property type="term" value="C:plasma membrane"/>
    <property type="evidence" value="ECO:0007669"/>
    <property type="project" value="UniProtKB-SubCell"/>
</dbReference>
<feature type="transmembrane region" description="Helical" evidence="6">
    <location>
        <begin position="7"/>
        <end position="25"/>
    </location>
</feature>
<keyword evidence="4 6" id="KW-1133">Transmembrane helix</keyword>
<comment type="subcellular location">
    <subcellularLocation>
        <location evidence="1">Cell membrane</location>
        <topology evidence="1">Multi-pass membrane protein</topology>
    </subcellularLocation>
</comment>
<feature type="transmembrane region" description="Helical" evidence="6">
    <location>
        <begin position="249"/>
        <end position="270"/>
    </location>
</feature>
<keyword evidence="3 6" id="KW-0812">Transmembrane</keyword>
<feature type="transmembrane region" description="Helical" evidence="6">
    <location>
        <begin position="306"/>
        <end position="327"/>
    </location>
</feature>
<feature type="transmembrane region" description="Helical" evidence="6">
    <location>
        <begin position="223"/>
        <end position="243"/>
    </location>
</feature>
<evidence type="ECO:0000256" key="4">
    <source>
        <dbReference type="ARBA" id="ARBA00022989"/>
    </source>
</evidence>
<keyword evidence="5 6" id="KW-0472">Membrane</keyword>
<feature type="transmembrane region" description="Helical" evidence="6">
    <location>
        <begin position="163"/>
        <end position="187"/>
    </location>
</feature>
<evidence type="ECO:0000313" key="8">
    <source>
        <dbReference type="Proteomes" id="UP000198510"/>
    </source>
</evidence>
<protein>
    <recommendedName>
        <fullName evidence="9">Lysylphosphatidylglycerol synthase TM region</fullName>
    </recommendedName>
</protein>
<feature type="transmembrane region" description="Helical" evidence="6">
    <location>
        <begin position="76"/>
        <end position="93"/>
    </location>
</feature>
<dbReference type="InterPro" id="IPR022791">
    <property type="entry name" value="L-PG_synthase/AglD"/>
</dbReference>